<sequence length="126" mass="13187">MAKKIGKYAVHVADEAGELHSFLPGREVPAWAEKLLGEHCFAGGTDLDEREARVTGATPANDSLPAADTDDEDEAAGSAGGPPPKSGKGGGIDHWREYAHYHGIDTEGLSKEQIIAELEAAGVPVE</sequence>
<gene>
    <name evidence="2" type="ORF">BST46_01875</name>
</gene>
<dbReference type="RefSeq" id="WP_019732148.1">
    <property type="nucleotide sequence ID" value="NZ_MVIL01000003.1"/>
</dbReference>
<evidence type="ECO:0000313" key="2">
    <source>
        <dbReference type="EMBL" id="ORB81771.1"/>
    </source>
</evidence>
<evidence type="ECO:0000256" key="1">
    <source>
        <dbReference type="SAM" id="MobiDB-lite"/>
    </source>
</evidence>
<feature type="region of interest" description="Disordered" evidence="1">
    <location>
        <begin position="50"/>
        <end position="94"/>
    </location>
</feature>
<accession>A0ABX3TSG8</accession>
<name>A0ABX3TSG8_9MYCO</name>
<proteinExistence type="predicted"/>
<reference evidence="2 3" key="1">
    <citation type="submission" date="2017-02" db="EMBL/GenBank/DDBJ databases">
        <title>The new phylogeny of genus Mycobacterium.</title>
        <authorList>
            <person name="Tortoli E."/>
            <person name="Trovato A."/>
            <person name="Cirillo D.M."/>
        </authorList>
    </citation>
    <scope>NUCLEOTIDE SEQUENCE [LARGE SCALE GENOMIC DNA]</scope>
    <source>
        <strain evidence="2 3">CCUG 56329</strain>
    </source>
</reference>
<protein>
    <recommendedName>
        <fullName evidence="4">Head-to-tail connector protein</fullName>
    </recommendedName>
</protein>
<comment type="caution">
    <text evidence="2">The sequence shown here is derived from an EMBL/GenBank/DDBJ whole genome shotgun (WGS) entry which is preliminary data.</text>
</comment>
<dbReference type="Proteomes" id="UP000192847">
    <property type="component" value="Unassembled WGS sequence"/>
</dbReference>
<evidence type="ECO:0000313" key="3">
    <source>
        <dbReference type="Proteomes" id="UP000192847"/>
    </source>
</evidence>
<dbReference type="EMBL" id="MVIL01000003">
    <property type="protein sequence ID" value="ORB81771.1"/>
    <property type="molecule type" value="Genomic_DNA"/>
</dbReference>
<evidence type="ECO:0008006" key="4">
    <source>
        <dbReference type="Google" id="ProtNLM"/>
    </source>
</evidence>
<organism evidence="2 3">
    <name type="scientific">Mycobacterium timonense</name>
    <dbReference type="NCBI Taxonomy" id="701043"/>
    <lineage>
        <taxon>Bacteria</taxon>
        <taxon>Bacillati</taxon>
        <taxon>Actinomycetota</taxon>
        <taxon>Actinomycetes</taxon>
        <taxon>Mycobacteriales</taxon>
        <taxon>Mycobacteriaceae</taxon>
        <taxon>Mycobacterium</taxon>
        <taxon>Mycobacterium avium complex (MAC)</taxon>
    </lineage>
</organism>
<keyword evidence="3" id="KW-1185">Reference proteome</keyword>